<dbReference type="EMBL" id="JAENGY010000543">
    <property type="protein sequence ID" value="KAG6960709.1"/>
    <property type="molecule type" value="Genomic_DNA"/>
</dbReference>
<proteinExistence type="predicted"/>
<dbReference type="AlphaFoldDB" id="A0A8J5J3F1"/>
<evidence type="ECO:0000313" key="2">
    <source>
        <dbReference type="Proteomes" id="UP000709295"/>
    </source>
</evidence>
<sequence>MAGDTCERSSTPLNGAIFDRKRLQQLDDFGAVLPLLTGFLLDSALLLASHDPSFYAEDVACPNLTNNGARVTQMSRRQLAVDTSLQQLVDDATALGVGGVGHGEFAVWLVRAGREVGK</sequence>
<organism evidence="1 2">
    <name type="scientific">Phytophthora aleatoria</name>
    <dbReference type="NCBI Taxonomy" id="2496075"/>
    <lineage>
        <taxon>Eukaryota</taxon>
        <taxon>Sar</taxon>
        <taxon>Stramenopiles</taxon>
        <taxon>Oomycota</taxon>
        <taxon>Peronosporomycetes</taxon>
        <taxon>Peronosporales</taxon>
        <taxon>Peronosporaceae</taxon>
        <taxon>Phytophthora</taxon>
    </lineage>
</organism>
<dbReference type="Proteomes" id="UP000709295">
    <property type="component" value="Unassembled WGS sequence"/>
</dbReference>
<evidence type="ECO:0000313" key="1">
    <source>
        <dbReference type="EMBL" id="KAG6960709.1"/>
    </source>
</evidence>
<comment type="caution">
    <text evidence="1">The sequence shown here is derived from an EMBL/GenBank/DDBJ whole genome shotgun (WGS) entry which is preliminary data.</text>
</comment>
<protein>
    <submittedName>
        <fullName evidence="1">Uncharacterized protein</fullName>
    </submittedName>
</protein>
<keyword evidence="2" id="KW-1185">Reference proteome</keyword>
<accession>A0A8J5J3F1</accession>
<reference evidence="1" key="1">
    <citation type="submission" date="2021-01" db="EMBL/GenBank/DDBJ databases">
        <title>Phytophthora aleatoria, a newly-described species from Pinus radiata is distinct from Phytophthora cactorum isolates based on comparative genomics.</title>
        <authorList>
            <person name="Mcdougal R."/>
            <person name="Panda P."/>
            <person name="Williams N."/>
            <person name="Studholme D.J."/>
        </authorList>
    </citation>
    <scope>NUCLEOTIDE SEQUENCE</scope>
    <source>
        <strain evidence="1">NZFS 4037</strain>
    </source>
</reference>
<name>A0A8J5J3F1_9STRA</name>
<gene>
    <name evidence="1" type="ORF">JG688_00009454</name>
</gene>